<accession>A0A246JNS4</accession>
<dbReference type="Gene3D" id="3.40.1410.10">
    <property type="entry name" value="Chorismate lyase-like"/>
    <property type="match status" value="1"/>
</dbReference>
<dbReference type="GO" id="GO:0003700">
    <property type="term" value="F:DNA-binding transcription factor activity"/>
    <property type="evidence" value="ECO:0007669"/>
    <property type="project" value="InterPro"/>
</dbReference>
<evidence type="ECO:0000256" key="2">
    <source>
        <dbReference type="ARBA" id="ARBA00023125"/>
    </source>
</evidence>
<dbReference type="Pfam" id="PF07702">
    <property type="entry name" value="UTRA"/>
    <property type="match status" value="1"/>
</dbReference>
<dbReference type="PANTHER" id="PTHR44846">
    <property type="entry name" value="MANNOSYL-D-GLYCERATE TRANSPORT/METABOLISM SYSTEM REPRESSOR MNGR-RELATED"/>
    <property type="match status" value="1"/>
</dbReference>
<dbReference type="InterPro" id="IPR028978">
    <property type="entry name" value="Chorismate_lyase_/UTRA_dom_sf"/>
</dbReference>
<evidence type="ECO:0000313" key="6">
    <source>
        <dbReference type="Proteomes" id="UP000197361"/>
    </source>
</evidence>
<dbReference type="SMART" id="SM00345">
    <property type="entry name" value="HTH_GNTR"/>
    <property type="match status" value="1"/>
</dbReference>
<dbReference type="SUPFAM" id="SSF64288">
    <property type="entry name" value="Chorismate lyase-like"/>
    <property type="match status" value="1"/>
</dbReference>
<dbReference type="CDD" id="cd07377">
    <property type="entry name" value="WHTH_GntR"/>
    <property type="match status" value="1"/>
</dbReference>
<dbReference type="Proteomes" id="UP000197361">
    <property type="component" value="Unassembled WGS sequence"/>
</dbReference>
<name>A0A246JNS4_9SPHN</name>
<sequence>MGVAVAVSEAKVSISAIPPLDGEGPLWLQIRRSLSLPIVSGRWPSGTRIPTEILLTAHFETSRMTVNKAIQSLATEGLVQRRPKIGTIVTEKARERPVFEIWDPADMVHQSGAHYSYRLIDTAIISSASELSRQFNCDETTPLFQVQCLHLSNKRPFQFEERVINLEAAPKIAHENLHAVSPGQWLLAHVAYTEARHLISARAASEKVANFLELTVGDPCLVVERRTWNANVPVTLGRFWYPGGDHSLHGSFKPSW</sequence>
<dbReference type="InterPro" id="IPR036388">
    <property type="entry name" value="WH-like_DNA-bd_sf"/>
</dbReference>
<dbReference type="EMBL" id="NISK01000004">
    <property type="protein sequence ID" value="OWQ94494.1"/>
    <property type="molecule type" value="Genomic_DNA"/>
</dbReference>
<feature type="domain" description="HTH gntR-type" evidence="4">
    <location>
        <begin position="24"/>
        <end position="92"/>
    </location>
</feature>
<evidence type="ECO:0000256" key="1">
    <source>
        <dbReference type="ARBA" id="ARBA00023015"/>
    </source>
</evidence>
<keyword evidence="6" id="KW-1185">Reference proteome</keyword>
<dbReference type="InterPro" id="IPR050679">
    <property type="entry name" value="Bact_HTH_transcr_reg"/>
</dbReference>
<proteinExistence type="predicted"/>
<evidence type="ECO:0000313" key="5">
    <source>
        <dbReference type="EMBL" id="OWQ94494.1"/>
    </source>
</evidence>
<gene>
    <name evidence="5" type="ORF">CDQ92_15485</name>
</gene>
<dbReference type="InterPro" id="IPR000524">
    <property type="entry name" value="Tscrpt_reg_HTH_GntR"/>
</dbReference>
<dbReference type="InterPro" id="IPR011663">
    <property type="entry name" value="UTRA"/>
</dbReference>
<dbReference type="PROSITE" id="PS50949">
    <property type="entry name" value="HTH_GNTR"/>
    <property type="match status" value="1"/>
</dbReference>
<comment type="caution">
    <text evidence="5">The sequence shown here is derived from an EMBL/GenBank/DDBJ whole genome shotgun (WGS) entry which is preliminary data.</text>
</comment>
<keyword evidence="3" id="KW-0804">Transcription</keyword>
<dbReference type="OrthoDB" id="9808698at2"/>
<dbReference type="SUPFAM" id="SSF46785">
    <property type="entry name" value="Winged helix' DNA-binding domain"/>
    <property type="match status" value="1"/>
</dbReference>
<reference evidence="5 6" key="1">
    <citation type="journal article" date="2010" name="Int. J. Syst. Evol. Microbiol.">
        <title>Sphingopyxis bauzanensis sp. nov., a psychrophilic bacterium isolated from soil.</title>
        <authorList>
            <person name="Zhang D.C."/>
            <person name="Liu H.C."/>
            <person name="Xin Y.H."/>
            <person name="Zhou Y.G."/>
            <person name="Schinner F."/>
            <person name="Margesin R."/>
        </authorList>
    </citation>
    <scope>NUCLEOTIDE SEQUENCE [LARGE SCALE GENOMIC DNA]</scope>
    <source>
        <strain evidence="5 6">DSM 22271</strain>
    </source>
</reference>
<dbReference type="Pfam" id="PF00392">
    <property type="entry name" value="GntR"/>
    <property type="match status" value="1"/>
</dbReference>
<dbReference type="Gene3D" id="1.10.10.10">
    <property type="entry name" value="Winged helix-like DNA-binding domain superfamily/Winged helix DNA-binding domain"/>
    <property type="match status" value="1"/>
</dbReference>
<dbReference type="PRINTS" id="PR00035">
    <property type="entry name" value="HTHGNTR"/>
</dbReference>
<dbReference type="PANTHER" id="PTHR44846:SF16">
    <property type="entry name" value="TRANSCRIPTIONAL REGULATOR PHNF-RELATED"/>
    <property type="match status" value="1"/>
</dbReference>
<dbReference type="GO" id="GO:0003677">
    <property type="term" value="F:DNA binding"/>
    <property type="evidence" value="ECO:0007669"/>
    <property type="project" value="UniProtKB-KW"/>
</dbReference>
<dbReference type="InterPro" id="IPR036390">
    <property type="entry name" value="WH_DNA-bd_sf"/>
</dbReference>
<keyword evidence="1" id="KW-0805">Transcription regulation</keyword>
<dbReference type="SMART" id="SM00866">
    <property type="entry name" value="UTRA"/>
    <property type="match status" value="1"/>
</dbReference>
<protein>
    <submittedName>
        <fullName evidence="5">GntR family transcriptional regulator</fullName>
    </submittedName>
</protein>
<keyword evidence="2" id="KW-0238">DNA-binding</keyword>
<dbReference type="AlphaFoldDB" id="A0A246JNS4"/>
<evidence type="ECO:0000256" key="3">
    <source>
        <dbReference type="ARBA" id="ARBA00023163"/>
    </source>
</evidence>
<organism evidence="5 6">
    <name type="scientific">Sphingopyxis bauzanensis</name>
    <dbReference type="NCBI Taxonomy" id="651663"/>
    <lineage>
        <taxon>Bacteria</taxon>
        <taxon>Pseudomonadati</taxon>
        <taxon>Pseudomonadota</taxon>
        <taxon>Alphaproteobacteria</taxon>
        <taxon>Sphingomonadales</taxon>
        <taxon>Sphingomonadaceae</taxon>
        <taxon>Sphingopyxis</taxon>
    </lineage>
</organism>
<evidence type="ECO:0000259" key="4">
    <source>
        <dbReference type="PROSITE" id="PS50949"/>
    </source>
</evidence>